<keyword evidence="4" id="KW-0408">Iron</keyword>
<keyword evidence="3" id="KW-0479">Metal-binding</keyword>
<dbReference type="SUPFAM" id="SSF142984">
    <property type="entry name" value="Nqo1 middle domain-like"/>
    <property type="match status" value="1"/>
</dbReference>
<comment type="similarity">
    <text evidence="1">Belongs to the complex I 51 kDa subunit family.</text>
</comment>
<dbReference type="GO" id="GO:0046872">
    <property type="term" value="F:metal ion binding"/>
    <property type="evidence" value="ECO:0007669"/>
    <property type="project" value="UniProtKB-KW"/>
</dbReference>
<dbReference type="GO" id="GO:0051539">
    <property type="term" value="F:4 iron, 4 sulfur cluster binding"/>
    <property type="evidence" value="ECO:0007669"/>
    <property type="project" value="UniProtKB-KW"/>
</dbReference>
<keyword evidence="2" id="KW-0004">4Fe-4S</keyword>
<evidence type="ECO:0000256" key="5">
    <source>
        <dbReference type="ARBA" id="ARBA00023014"/>
    </source>
</evidence>
<feature type="domain" description="NADH-ubiquinone oxidoreductase 51kDa subunit iron-sulphur binding" evidence="6">
    <location>
        <begin position="354"/>
        <end position="399"/>
    </location>
</feature>
<keyword evidence="5" id="KW-0411">Iron-sulfur</keyword>
<evidence type="ECO:0000256" key="4">
    <source>
        <dbReference type="ARBA" id="ARBA00023004"/>
    </source>
</evidence>
<evidence type="ECO:0000256" key="1">
    <source>
        <dbReference type="ARBA" id="ARBA00007523"/>
    </source>
</evidence>
<dbReference type="PANTHER" id="PTHR43578:SF3">
    <property type="entry name" value="NADH-QUINONE OXIDOREDUCTASE SUBUNIT F"/>
    <property type="match status" value="1"/>
</dbReference>
<dbReference type="Pfam" id="PF10589">
    <property type="entry name" value="NADH_4Fe-4S"/>
    <property type="match status" value="1"/>
</dbReference>
<dbReference type="Gene3D" id="6.10.250.1450">
    <property type="match status" value="1"/>
</dbReference>
<evidence type="ECO:0000313" key="8">
    <source>
        <dbReference type="Proteomes" id="UP000029452"/>
    </source>
</evidence>
<dbReference type="EMBL" id="JPGK01000012">
    <property type="protein sequence ID" value="KGA92738.1"/>
    <property type="molecule type" value="Genomic_DNA"/>
</dbReference>
<dbReference type="Proteomes" id="UP000029452">
    <property type="component" value="Unassembled WGS sequence"/>
</dbReference>
<dbReference type="Pfam" id="PF01512">
    <property type="entry name" value="Complex1_51K"/>
    <property type="match status" value="1"/>
</dbReference>
<dbReference type="InterPro" id="IPR019575">
    <property type="entry name" value="Nuop51_4Fe4S-bd"/>
</dbReference>
<proteinExistence type="inferred from homology"/>
<evidence type="ECO:0000313" key="7">
    <source>
        <dbReference type="EMBL" id="KGA92738.1"/>
    </source>
</evidence>
<accession>A0A094W5K5</accession>
<gene>
    <name evidence="7" type="ORF">LptCag_0473</name>
</gene>
<name>A0A094W5K5_9BACT</name>
<reference evidence="7 8" key="1">
    <citation type="submission" date="2014-06" db="EMBL/GenBank/DDBJ databases">
        <title>Draft genome sequence of iron oxidizing acidophile Leptospirillum ferriphilum DSM14647.</title>
        <authorList>
            <person name="Cardenas J.P."/>
            <person name="Lazcano M."/>
            <person name="Ossandon F.J."/>
            <person name="Corbett M."/>
            <person name="Holmes D.S."/>
            <person name="Watkin E."/>
        </authorList>
    </citation>
    <scope>NUCLEOTIDE SEQUENCE [LARGE SCALE GENOMIC DNA]</scope>
    <source>
        <strain evidence="7 8">DSM 14647</strain>
    </source>
</reference>
<dbReference type="SMART" id="SM00928">
    <property type="entry name" value="NADH_4Fe-4S"/>
    <property type="match status" value="1"/>
</dbReference>
<dbReference type="FunFam" id="1.20.1440.230:FF:000001">
    <property type="entry name" value="Mitochondrial NADH dehydrogenase flavoprotein 1"/>
    <property type="match status" value="1"/>
</dbReference>
<dbReference type="SUPFAM" id="SSF140490">
    <property type="entry name" value="Nqo1C-terminal domain-like"/>
    <property type="match status" value="1"/>
</dbReference>
<dbReference type="AlphaFoldDB" id="A0A094W5K5"/>
<dbReference type="Gene3D" id="3.40.50.11540">
    <property type="entry name" value="NADH-ubiquinone oxidoreductase 51kDa subunit"/>
    <property type="match status" value="1"/>
</dbReference>
<dbReference type="PANTHER" id="PTHR43578">
    <property type="entry name" value="NADH-QUINONE OXIDOREDUCTASE SUBUNIT F"/>
    <property type="match status" value="1"/>
</dbReference>
<comment type="caution">
    <text evidence="7">The sequence shown here is derived from an EMBL/GenBank/DDBJ whole genome shotgun (WGS) entry which is preliminary data.</text>
</comment>
<evidence type="ECO:0000259" key="6">
    <source>
        <dbReference type="SMART" id="SM00928"/>
    </source>
</evidence>
<dbReference type="Pfam" id="PF10531">
    <property type="entry name" value="SLBB"/>
    <property type="match status" value="1"/>
</dbReference>
<dbReference type="InterPro" id="IPR037225">
    <property type="entry name" value="Nuo51_FMN-bd_sf"/>
</dbReference>
<sequence length="465" mass="50915">MKRLSDIVKEDFLEKASVQNGTPYLIGPDSVLIRQAILDGGPGLSTYLKDGGYEGLRRVLGNLSPSEAIEELKEAGLRGRGGSGFPTAIKWEKVANHRIREKYVVANGSEGEPGSHKDHFLIETNPHQILEGMIIASFAVQARKAILFVKDSFPRGIDALKKARDEAREEGFLGDRILGSEFSIDLEIFVGPSAYIAGEETALLEALEGRLPKPRPKPPGYPTDRGLYNCPTVVNNVETYAHVSHIFRHGAHWFKRRGLPKSPGTMVFSVTGSVRRPIVVELPLGTSLRTLVEEYAGGAPDGERIESFYPGGPSFGVLPAKDLDTPLDYDALRALGSGIGSGGVIVLSDKDCPVATARQFADFYETGSCGQCPPCRIGTENLHEILELFETGKASKENVQRILRISDMIKGRGNCGLITASAYSVESLVRHFPEEFQSHLDDKGCRRQHRTPFYQEVLPVDDSKI</sequence>
<organism evidence="7 8">
    <name type="scientific">Leptospirillum ferriphilum</name>
    <dbReference type="NCBI Taxonomy" id="178606"/>
    <lineage>
        <taxon>Bacteria</taxon>
        <taxon>Pseudomonadati</taxon>
        <taxon>Nitrospirota</taxon>
        <taxon>Nitrospiria</taxon>
        <taxon>Nitrospirales</taxon>
        <taxon>Nitrospiraceae</taxon>
        <taxon>Leptospirillum</taxon>
    </lineage>
</organism>
<protein>
    <submittedName>
        <fullName evidence="7">Iron hydrogenase beta subunit</fullName>
    </submittedName>
</protein>
<evidence type="ECO:0000256" key="2">
    <source>
        <dbReference type="ARBA" id="ARBA00022485"/>
    </source>
</evidence>
<dbReference type="Gene3D" id="1.20.1440.230">
    <property type="entry name" value="NADH-ubiquinone oxidoreductase 51kDa subunit, iron-sulphur binding domain"/>
    <property type="match status" value="1"/>
</dbReference>
<dbReference type="Gene3D" id="3.10.20.600">
    <property type="match status" value="1"/>
</dbReference>
<dbReference type="SUPFAM" id="SSF142019">
    <property type="entry name" value="Nqo1 FMN-binding domain-like"/>
    <property type="match status" value="1"/>
</dbReference>
<evidence type="ECO:0000256" key="3">
    <source>
        <dbReference type="ARBA" id="ARBA00022723"/>
    </source>
</evidence>
<dbReference type="PATRIC" id="fig|178606.4.peg.2496"/>
<dbReference type="InterPro" id="IPR019554">
    <property type="entry name" value="Soluble_ligand-bd"/>
</dbReference>
<dbReference type="InterPro" id="IPR011538">
    <property type="entry name" value="Nuo51_FMN-bd"/>
</dbReference>
<dbReference type="InterPro" id="IPR037207">
    <property type="entry name" value="Nuop51_4Fe4S-bd_sf"/>
</dbReference>